<organism evidence="2 3">
    <name type="scientific">Brevibacterium casei</name>
    <dbReference type="NCBI Taxonomy" id="33889"/>
    <lineage>
        <taxon>Bacteria</taxon>
        <taxon>Bacillati</taxon>
        <taxon>Actinomycetota</taxon>
        <taxon>Actinomycetes</taxon>
        <taxon>Micrococcales</taxon>
        <taxon>Brevibacteriaceae</taxon>
        <taxon>Brevibacterium</taxon>
    </lineage>
</organism>
<protein>
    <recommendedName>
        <fullName evidence="4">ABC transporter permease</fullName>
    </recommendedName>
</protein>
<proteinExistence type="predicted"/>
<dbReference type="EMBL" id="CP065989">
    <property type="protein sequence ID" value="QQB15335.1"/>
    <property type="molecule type" value="Genomic_DNA"/>
</dbReference>
<dbReference type="RefSeq" id="WP_198500355.1">
    <property type="nucleotide sequence ID" value="NZ_CP065989.1"/>
</dbReference>
<gene>
    <name evidence="2" type="ORF">I6H47_05135</name>
</gene>
<keyword evidence="1" id="KW-0472">Membrane</keyword>
<feature type="transmembrane region" description="Helical" evidence="1">
    <location>
        <begin position="65"/>
        <end position="86"/>
    </location>
</feature>
<feature type="transmembrane region" description="Helical" evidence="1">
    <location>
        <begin position="107"/>
        <end position="140"/>
    </location>
</feature>
<evidence type="ECO:0008006" key="4">
    <source>
        <dbReference type="Google" id="ProtNLM"/>
    </source>
</evidence>
<reference evidence="2 3" key="1">
    <citation type="submission" date="2020-12" db="EMBL/GenBank/DDBJ databases">
        <title>FDA dAtabase for Regulatory Grade micrObial Sequences (FDA-ARGOS): Supporting development and validation of Infectious Disease Dx tests.</title>
        <authorList>
            <person name="Sproer C."/>
            <person name="Gronow S."/>
            <person name="Severitt S."/>
            <person name="Schroder I."/>
            <person name="Tallon L."/>
            <person name="Sadzewicz L."/>
            <person name="Zhao X."/>
            <person name="Boylan J."/>
            <person name="Ott S."/>
            <person name="Bowen H."/>
            <person name="Vavikolanu K."/>
            <person name="Mehta A."/>
            <person name="Aluvathingal J."/>
            <person name="Nadendla S."/>
            <person name="Lowell S."/>
            <person name="Myers T."/>
            <person name="Yan Y."/>
            <person name="Sichtig H."/>
        </authorList>
    </citation>
    <scope>NUCLEOTIDE SEQUENCE [LARGE SCALE GENOMIC DNA]</scope>
    <source>
        <strain evidence="2 3">FDAARGOS_990</strain>
    </source>
</reference>
<evidence type="ECO:0000313" key="2">
    <source>
        <dbReference type="EMBL" id="QQB15335.1"/>
    </source>
</evidence>
<dbReference type="AlphaFoldDB" id="A0A7T4DJD3"/>
<keyword evidence="1" id="KW-0812">Transmembrane</keyword>
<evidence type="ECO:0000256" key="1">
    <source>
        <dbReference type="SAM" id="Phobius"/>
    </source>
</evidence>
<dbReference type="Proteomes" id="UP000595374">
    <property type="component" value="Chromosome"/>
</dbReference>
<feature type="transmembrane region" description="Helical" evidence="1">
    <location>
        <begin position="160"/>
        <end position="182"/>
    </location>
</feature>
<feature type="transmembrane region" description="Helical" evidence="1">
    <location>
        <begin position="189"/>
        <end position="216"/>
    </location>
</feature>
<name>A0A7T4DJD3_9MICO</name>
<feature type="transmembrane region" description="Helical" evidence="1">
    <location>
        <begin position="25"/>
        <end position="45"/>
    </location>
</feature>
<evidence type="ECO:0000313" key="3">
    <source>
        <dbReference type="Proteomes" id="UP000595374"/>
    </source>
</evidence>
<sequence length="266" mass="26905">MSTTPQARAASAEWAKLQSLRAPRMLGGTAVVLAAVSAAAFILSFPVTQGTALDRAPLTDVLTASVLGVDVAAIVLVVFAAWFVGIEFRTGAITEALLRLPRRSAVITAKALVIAAVTVLTAVIAALALTVVAVALAATLTGTSWSEALTAAVSPEHLRLLLGSALMPVVFALLAAFAAFAFGSMAAGVLGALGLIVASMLAGWLPAGAAAVVAPVLPLAAVHTISGAAEAGSTEFLGIVPAVIVLAAWVVLGWVLAAWRLRRRDF</sequence>
<keyword evidence="1" id="KW-1133">Transmembrane helix</keyword>
<accession>A0A7T4DJD3</accession>
<feature type="transmembrane region" description="Helical" evidence="1">
    <location>
        <begin position="236"/>
        <end position="259"/>
    </location>
</feature>